<evidence type="ECO:0000256" key="1">
    <source>
        <dbReference type="SAM" id="Phobius"/>
    </source>
</evidence>
<keyword evidence="1" id="KW-0472">Membrane</keyword>
<feature type="transmembrane region" description="Helical" evidence="1">
    <location>
        <begin position="16"/>
        <end position="33"/>
    </location>
</feature>
<evidence type="ECO:0000313" key="3">
    <source>
        <dbReference type="EMBL" id="VFK44747.1"/>
    </source>
</evidence>
<feature type="transmembrane region" description="Helical" evidence="1">
    <location>
        <begin position="112"/>
        <end position="145"/>
    </location>
</feature>
<organism evidence="3">
    <name type="scientific">Candidatus Kentrum sp. SD</name>
    <dbReference type="NCBI Taxonomy" id="2126332"/>
    <lineage>
        <taxon>Bacteria</taxon>
        <taxon>Pseudomonadati</taxon>
        <taxon>Pseudomonadota</taxon>
        <taxon>Gammaproteobacteria</taxon>
        <taxon>Candidatus Kentrum</taxon>
    </lineage>
</organism>
<dbReference type="EMBL" id="CAADFR010000043">
    <property type="protein sequence ID" value="VFK39554.1"/>
    <property type="molecule type" value="Genomic_DNA"/>
</dbReference>
<gene>
    <name evidence="4" type="ORF">BECKSD772D_GA0070982_11091</name>
    <name evidence="3" type="ORF">BECKSD772E_GA0070983_10438</name>
    <name evidence="2" type="ORF">BECKSD772F_GA0070984_104312</name>
</gene>
<proteinExistence type="predicted"/>
<accession>A0A450YT58</accession>
<name>A0A450YT58_9GAMM</name>
<evidence type="ECO:0000313" key="4">
    <source>
        <dbReference type="EMBL" id="VFK80384.1"/>
    </source>
</evidence>
<feature type="transmembrane region" description="Helical" evidence="1">
    <location>
        <begin position="87"/>
        <end position="106"/>
    </location>
</feature>
<reference evidence="3" key="1">
    <citation type="submission" date="2019-02" db="EMBL/GenBank/DDBJ databases">
        <authorList>
            <person name="Gruber-Vodicka R. H."/>
            <person name="Seah K. B. B."/>
        </authorList>
    </citation>
    <scope>NUCLEOTIDE SEQUENCE</scope>
    <source>
        <strain evidence="4">BECK_S127</strain>
        <strain evidence="3">BECK_S1320</strain>
        <strain evidence="2">BECK_S1321</strain>
    </source>
</reference>
<dbReference type="EMBL" id="CAADFU010000043">
    <property type="protein sequence ID" value="VFK44747.1"/>
    <property type="molecule type" value="Genomic_DNA"/>
</dbReference>
<protein>
    <submittedName>
        <fullName evidence="3">Uncharacterized protein</fullName>
    </submittedName>
</protein>
<evidence type="ECO:0000313" key="2">
    <source>
        <dbReference type="EMBL" id="VFK39554.1"/>
    </source>
</evidence>
<keyword evidence="1" id="KW-0812">Transmembrane</keyword>
<dbReference type="EMBL" id="CAADHB010000109">
    <property type="protein sequence ID" value="VFK80384.1"/>
    <property type="molecule type" value="Genomic_DNA"/>
</dbReference>
<dbReference type="AlphaFoldDB" id="A0A450YT58"/>
<keyword evidence="1" id="KW-1133">Transmembrane helix</keyword>
<sequence>MRWTSTPKSVENNEPTWLALFETALAVVLYWGVAWWFDTHVHLLVSICMAPWLLLRSPESIEKGVRWFLAYWQPETKVTRKDSPGRFWGMVCLAGIFSAACAYLTHSFLTALSVMIGVMAAVATAGVVKVVLLAAAMAVVVIMLVGMVAGGVSGRGSGSWTDSGIENGNGCENGSGNESGCGEIHYAIFCDSLCHRRLPAKPLYILLSPHGLRVRDPSPRGIRDGDRGSSRVGWRGWGACMALIRSGREGCVCLEYG</sequence>